<dbReference type="Proteomes" id="UP000770661">
    <property type="component" value="Unassembled WGS sequence"/>
</dbReference>
<protein>
    <submittedName>
        <fullName evidence="2">Uncharacterized protein</fullName>
    </submittedName>
</protein>
<reference evidence="2" key="1">
    <citation type="submission" date="2020-07" db="EMBL/GenBank/DDBJ databases">
        <title>The High-quality genome of the commercially important snow crab, Chionoecetes opilio.</title>
        <authorList>
            <person name="Jeong J.-H."/>
            <person name="Ryu S."/>
        </authorList>
    </citation>
    <scope>NUCLEOTIDE SEQUENCE</scope>
    <source>
        <strain evidence="2">MADBK_172401_WGS</strain>
        <tissue evidence="2">Digestive gland</tissue>
    </source>
</reference>
<dbReference type="AlphaFoldDB" id="A0A8J5CM76"/>
<feature type="compositionally biased region" description="Low complexity" evidence="1">
    <location>
        <begin position="102"/>
        <end position="115"/>
    </location>
</feature>
<sequence>MWRWQQRRSSLNRRKRKTPATERQEEEWWWTSDHHEGRTRHAGEVCWRRGLSPNSSRRRPLLGLCSDTLRSAPEEEYQVDADQIVDIGIGDTRGSYIGAGPGPSTSTTNSRPSTFPTVRHNTPTYSQQYFQCQVPESQLQ</sequence>
<evidence type="ECO:0000313" key="3">
    <source>
        <dbReference type="Proteomes" id="UP000770661"/>
    </source>
</evidence>
<evidence type="ECO:0000256" key="1">
    <source>
        <dbReference type="SAM" id="MobiDB-lite"/>
    </source>
</evidence>
<gene>
    <name evidence="2" type="ORF">GWK47_017099</name>
</gene>
<dbReference type="EMBL" id="JACEEZ010021822">
    <property type="protein sequence ID" value="KAG0713042.1"/>
    <property type="molecule type" value="Genomic_DNA"/>
</dbReference>
<feature type="region of interest" description="Disordered" evidence="1">
    <location>
        <begin position="92"/>
        <end position="115"/>
    </location>
</feature>
<comment type="caution">
    <text evidence="2">The sequence shown here is derived from an EMBL/GenBank/DDBJ whole genome shotgun (WGS) entry which is preliminary data.</text>
</comment>
<evidence type="ECO:0000313" key="2">
    <source>
        <dbReference type="EMBL" id="KAG0713042.1"/>
    </source>
</evidence>
<accession>A0A8J5CM76</accession>
<proteinExistence type="predicted"/>
<feature type="region of interest" description="Disordered" evidence="1">
    <location>
        <begin position="1"/>
        <end position="27"/>
    </location>
</feature>
<organism evidence="2 3">
    <name type="scientific">Chionoecetes opilio</name>
    <name type="common">Atlantic snow crab</name>
    <name type="synonym">Cancer opilio</name>
    <dbReference type="NCBI Taxonomy" id="41210"/>
    <lineage>
        <taxon>Eukaryota</taxon>
        <taxon>Metazoa</taxon>
        <taxon>Ecdysozoa</taxon>
        <taxon>Arthropoda</taxon>
        <taxon>Crustacea</taxon>
        <taxon>Multicrustacea</taxon>
        <taxon>Malacostraca</taxon>
        <taxon>Eumalacostraca</taxon>
        <taxon>Eucarida</taxon>
        <taxon>Decapoda</taxon>
        <taxon>Pleocyemata</taxon>
        <taxon>Brachyura</taxon>
        <taxon>Eubrachyura</taxon>
        <taxon>Majoidea</taxon>
        <taxon>Majidae</taxon>
        <taxon>Chionoecetes</taxon>
    </lineage>
</organism>
<name>A0A8J5CM76_CHIOP</name>
<keyword evidence="3" id="KW-1185">Reference proteome</keyword>